<dbReference type="Pfam" id="PF22205">
    <property type="entry name" value="Csm6_6H"/>
    <property type="match status" value="1"/>
</dbReference>
<dbReference type="SUPFAM" id="SSF52980">
    <property type="entry name" value="Restriction endonuclease-like"/>
    <property type="match status" value="1"/>
</dbReference>
<dbReference type="PATRIC" id="fig|1123384.7.peg.1054"/>
<protein>
    <submittedName>
        <fullName evidence="2">CRISPR-associated protein</fullName>
    </submittedName>
</protein>
<dbReference type="EMBL" id="CP007141">
    <property type="protein sequence ID" value="AJC73721.1"/>
    <property type="molecule type" value="Genomic_DNA"/>
</dbReference>
<evidence type="ECO:0000259" key="1">
    <source>
        <dbReference type="Pfam" id="PF22205"/>
    </source>
</evidence>
<dbReference type="KEGG" id="phy:AJ81_05330"/>
<keyword evidence="3" id="KW-1185">Reference proteome</keyword>
<proteinExistence type="predicted"/>
<dbReference type="InterPro" id="IPR054008">
    <property type="entry name" value="Csm6_6H"/>
</dbReference>
<evidence type="ECO:0000313" key="3">
    <source>
        <dbReference type="Proteomes" id="UP000077469"/>
    </source>
</evidence>
<dbReference type="Pfam" id="PF09670">
    <property type="entry name" value="Cas_Cas02710"/>
    <property type="match status" value="1"/>
</dbReference>
<dbReference type="InterPro" id="IPR011335">
    <property type="entry name" value="Restrct_endonuc-II-like"/>
</dbReference>
<name>A0A0X1KR74_9THEM</name>
<sequence>MNERLGKLWQEYKEKVKAGQDPRTLYQQMVWPILLDSWKKSPVVEPQKFQFDVSIHTLGTSPEATTLAILGTRSSEVYVIHTPETRKYLEQIRRDVGVELYPIEIEKNDVVTIYKRIKEVVERNIGKAVALDVTGGTKAMSAGMASGGFFFRRFFPNIRVVYVDNEEYDEELRRPVAGSEKLVILPSPHEVLGDVDAFFALEHYSKGEFYEAQRYFRETAKKTKDNRYNVLADICVMYHAWYSLDIETAFEKSRKLVEELQTDTWLNHPLGKSRGFFETQSKILEAIKRFLEEKDYTRNKFGVFALAKTLLKKSEKHEMHGETILTALCAYRALELLLQERLSLYNLTPDMPLTDEDKIAIRREMSKILQKPEDQVEMHDKLGLFGMAILLIVKKDSCVQGIFDQKRLKALSLALQSRNSSLLIHGFDFPNEKQVEYIKECARKLLKDLEIRAELRLDPSIDMCFEKAGLDLFKW</sequence>
<dbReference type="STRING" id="1123384.AJ81_05330"/>
<organism evidence="2 3">
    <name type="scientific">Pseudothermotoga hypogea DSM 11164 = NBRC 106472</name>
    <dbReference type="NCBI Taxonomy" id="1123384"/>
    <lineage>
        <taxon>Bacteria</taxon>
        <taxon>Thermotogati</taxon>
        <taxon>Thermotogota</taxon>
        <taxon>Thermotogae</taxon>
        <taxon>Thermotogales</taxon>
        <taxon>Thermotogaceae</taxon>
        <taxon>Pseudothermotoga</taxon>
    </lineage>
</organism>
<gene>
    <name evidence="2" type="ORF">AJ81_05330</name>
</gene>
<feature type="domain" description="Csm6 6H" evidence="1">
    <location>
        <begin position="192"/>
        <end position="278"/>
    </location>
</feature>
<dbReference type="Gene3D" id="3.40.50.10770">
    <property type="entry name" value="Hypothetical protein VC1899 like domain (Restriction endonuclease-like)"/>
    <property type="match status" value="1"/>
</dbReference>
<accession>A0A0X1KR74</accession>
<reference evidence="2 3" key="1">
    <citation type="submission" date="2014-01" db="EMBL/GenBank/DDBJ databases">
        <title>Genome sequencing of Thermotog hypogea.</title>
        <authorList>
            <person name="Zhang X."/>
            <person name="Alvare G."/>
            <person name="Fristensky B."/>
            <person name="Chen L."/>
            <person name="Suen T."/>
            <person name="Chen Q."/>
            <person name="Ma K."/>
        </authorList>
    </citation>
    <scope>NUCLEOTIDE SEQUENCE [LARGE SCALE GENOMIC DNA]</scope>
    <source>
        <strain evidence="2 3">DSM 11164</strain>
    </source>
</reference>
<dbReference type="RefSeq" id="WP_038059871.1">
    <property type="nucleotide sequence ID" value="NC_022795.1"/>
</dbReference>
<dbReference type="PaxDb" id="1123384-AJ81_05330"/>
<dbReference type="AlphaFoldDB" id="A0A0X1KR74"/>
<dbReference type="Proteomes" id="UP000077469">
    <property type="component" value="Chromosome"/>
</dbReference>
<evidence type="ECO:0000313" key="2">
    <source>
        <dbReference type="EMBL" id="AJC73721.1"/>
    </source>
</evidence>
<dbReference type="OrthoDB" id="49672at2"/>